<accession>A0AAD5UER3</accession>
<reference evidence="2" key="1">
    <citation type="submission" date="2020-05" db="EMBL/GenBank/DDBJ databases">
        <title>Phylogenomic resolution of chytrid fungi.</title>
        <authorList>
            <person name="Stajich J.E."/>
            <person name="Amses K."/>
            <person name="Simmons R."/>
            <person name="Seto K."/>
            <person name="Myers J."/>
            <person name="Bonds A."/>
            <person name="Quandt C.A."/>
            <person name="Barry K."/>
            <person name="Liu P."/>
            <person name="Grigoriev I."/>
            <person name="Longcore J.E."/>
            <person name="James T.Y."/>
        </authorList>
    </citation>
    <scope>NUCLEOTIDE SEQUENCE</scope>
    <source>
        <strain evidence="2">PLAUS21</strain>
    </source>
</reference>
<evidence type="ECO:0000313" key="3">
    <source>
        <dbReference type="Proteomes" id="UP001210925"/>
    </source>
</evidence>
<dbReference type="SUPFAM" id="SSF47592">
    <property type="entry name" value="SWIB/MDM2 domain"/>
    <property type="match status" value="1"/>
</dbReference>
<proteinExistence type="predicted"/>
<feature type="compositionally biased region" description="Pro residues" evidence="1">
    <location>
        <begin position="89"/>
        <end position="105"/>
    </location>
</feature>
<dbReference type="EMBL" id="JADGKB010000056">
    <property type="protein sequence ID" value="KAJ3256056.1"/>
    <property type="molecule type" value="Genomic_DNA"/>
</dbReference>
<organism evidence="2 3">
    <name type="scientific">Boothiomyces macroporosus</name>
    <dbReference type="NCBI Taxonomy" id="261099"/>
    <lineage>
        <taxon>Eukaryota</taxon>
        <taxon>Fungi</taxon>
        <taxon>Fungi incertae sedis</taxon>
        <taxon>Chytridiomycota</taxon>
        <taxon>Chytridiomycota incertae sedis</taxon>
        <taxon>Chytridiomycetes</taxon>
        <taxon>Rhizophydiales</taxon>
        <taxon>Terramycetaceae</taxon>
        <taxon>Boothiomyces</taxon>
    </lineage>
</organism>
<dbReference type="InterPro" id="IPR036885">
    <property type="entry name" value="SWIB_MDM2_dom_sf"/>
</dbReference>
<dbReference type="Proteomes" id="UP001210925">
    <property type="component" value="Unassembled WGS sequence"/>
</dbReference>
<sequence length="426" mass="48450">MYNPNQGQRPMYNPNMQQGMLNQMAGMNPGMVNGGMPGAVNPGLAQMQNMAAMNPMAAMQMQGMMAGNMGMTPAQFQAMQAMQAGMLQPPQPVQQPLPAPQPVYTPKPAVDQNKPKRKRPTDKTLSRKIEAYVPESKLFNQMQEYERRLDATITRKALDIQDSLSKPPKKVNRTMRVFLSNLAANQPWDTSEPTGDKVPNWTFKIQGRLLDWQNVSGAPEMDGFEVKRRGDSDVNLKIMLHLDHQPERHRLSPPLAKLLDVHTDTLPNVFGMPKLMFPSIPDLLSRHLFPADPVILNYTVRVDKEYHSHTAAFDIQVPVPDPIREKFQQVNLGNIPLQREIATLDEKIAAIIQSINLSKLKRDFMINFSKDPVNFINKWVASQSRDLEVVLGDTRINVEDARNSEFFENEQFKEALFHYLRQKEVR</sequence>
<protein>
    <submittedName>
        <fullName evidence="2">SWI/SNF complex component snf12</fullName>
    </submittedName>
</protein>
<evidence type="ECO:0000313" key="2">
    <source>
        <dbReference type="EMBL" id="KAJ3256056.1"/>
    </source>
</evidence>
<dbReference type="PANTHER" id="PTHR13844">
    <property type="entry name" value="SWI/SNF-RELATED MATRIX-ASSOCIATED ACTIN-DEPENDENT REGULATOR OF CHROMATIN SUBFAMILY D"/>
    <property type="match status" value="1"/>
</dbReference>
<evidence type="ECO:0000256" key="1">
    <source>
        <dbReference type="SAM" id="MobiDB-lite"/>
    </source>
</evidence>
<comment type="caution">
    <text evidence="2">The sequence shown here is derived from an EMBL/GenBank/DDBJ whole genome shotgun (WGS) entry which is preliminary data.</text>
</comment>
<gene>
    <name evidence="2" type="primary">SNF12</name>
    <name evidence="2" type="ORF">HK103_005739</name>
</gene>
<feature type="region of interest" description="Disordered" evidence="1">
    <location>
        <begin position="88"/>
        <end position="125"/>
    </location>
</feature>
<dbReference type="AlphaFoldDB" id="A0AAD5UER3"/>
<keyword evidence="3" id="KW-1185">Reference proteome</keyword>
<name>A0AAD5UER3_9FUNG</name>